<dbReference type="Proteomes" id="UP000326641">
    <property type="component" value="Unassembled WGS sequence"/>
</dbReference>
<gene>
    <name evidence="1" type="ORF">DF3PA_70140</name>
</gene>
<dbReference type="AlphaFoldDB" id="A0A564WIA8"/>
<name>A0A564WIA8_9PROT</name>
<evidence type="ECO:0000313" key="2">
    <source>
        <dbReference type="Proteomes" id="UP000326641"/>
    </source>
</evidence>
<evidence type="ECO:0000313" key="1">
    <source>
        <dbReference type="EMBL" id="VUX47819.1"/>
    </source>
</evidence>
<keyword evidence="2" id="KW-1185">Reference proteome</keyword>
<sequence length="120" mass="13628">MVSFTTLPKAPGTDLRAVRRKIIENLEDQLLSAQAMIEGKPYTEVKRKWLDRRGKKLYLIIRISNRPLTDQDGEILAIEIGDDTRAPEVITEVIEAIKAGELDQQIDAHIAATPPRKRRK</sequence>
<protein>
    <submittedName>
        <fullName evidence="1">Uncharacterized protein</fullName>
    </submittedName>
</protein>
<organism evidence="1 2">
    <name type="scientific">Candidatus Defluviicoccus seviourii</name>
    <dbReference type="NCBI Taxonomy" id="2565273"/>
    <lineage>
        <taxon>Bacteria</taxon>
        <taxon>Pseudomonadati</taxon>
        <taxon>Pseudomonadota</taxon>
        <taxon>Alphaproteobacteria</taxon>
        <taxon>Rhodospirillales</taxon>
        <taxon>Rhodospirillaceae</taxon>
        <taxon>Defluviicoccus</taxon>
    </lineage>
</organism>
<dbReference type="EMBL" id="UXAT02000052">
    <property type="protein sequence ID" value="VUX47819.1"/>
    <property type="molecule type" value="Genomic_DNA"/>
</dbReference>
<comment type="caution">
    <text evidence="1">The sequence shown here is derived from an EMBL/GenBank/DDBJ whole genome shotgun (WGS) entry which is preliminary data.</text>
</comment>
<reference evidence="1" key="1">
    <citation type="submission" date="2018-11" db="EMBL/GenBank/DDBJ databases">
        <authorList>
            <person name="Onetto C."/>
        </authorList>
    </citation>
    <scope>NUCLEOTIDE SEQUENCE [LARGE SCALE GENOMIC DNA]</scope>
</reference>
<accession>A0A564WIA8</accession>
<proteinExistence type="predicted"/>